<dbReference type="GO" id="GO:0033862">
    <property type="term" value="F:UMP kinase activity"/>
    <property type="evidence" value="ECO:0007669"/>
    <property type="project" value="UniProtKB-EC"/>
</dbReference>
<comment type="caution">
    <text evidence="16">The sequence shown here is derived from an EMBL/GenBank/DDBJ whole genome shotgun (WGS) entry which is preliminary data.</text>
</comment>
<dbReference type="FunFam" id="3.40.1160.10:FF:000001">
    <property type="entry name" value="Uridylate kinase"/>
    <property type="match status" value="1"/>
</dbReference>
<keyword evidence="7" id="KW-0808">Transferase</keyword>
<evidence type="ECO:0000256" key="12">
    <source>
        <dbReference type="ARBA" id="ARBA00032092"/>
    </source>
</evidence>
<dbReference type="GO" id="GO:0005524">
    <property type="term" value="F:ATP binding"/>
    <property type="evidence" value="ECO:0007669"/>
    <property type="project" value="UniProtKB-KW"/>
</dbReference>
<comment type="subcellular location">
    <subcellularLocation>
        <location evidence="1">Cytoplasm</location>
    </subcellularLocation>
</comment>
<organism evidence="16 17">
    <name type="scientific">Chlorella vulgaris</name>
    <name type="common">Green alga</name>
    <dbReference type="NCBI Taxonomy" id="3077"/>
    <lineage>
        <taxon>Eukaryota</taxon>
        <taxon>Viridiplantae</taxon>
        <taxon>Chlorophyta</taxon>
        <taxon>core chlorophytes</taxon>
        <taxon>Trebouxiophyceae</taxon>
        <taxon>Chlorellales</taxon>
        <taxon>Chlorellaceae</taxon>
        <taxon>Chlorella clade</taxon>
        <taxon>Chlorella</taxon>
    </lineage>
</organism>
<dbReference type="SUPFAM" id="SSF53633">
    <property type="entry name" value="Carbamate kinase-like"/>
    <property type="match status" value="1"/>
</dbReference>
<feature type="compositionally biased region" description="Acidic residues" evidence="14">
    <location>
        <begin position="261"/>
        <end position="277"/>
    </location>
</feature>
<reference evidence="16" key="2">
    <citation type="submission" date="2020-11" db="EMBL/GenBank/DDBJ databases">
        <authorList>
            <person name="Cecchin M."/>
            <person name="Marcolungo L."/>
            <person name="Rossato M."/>
            <person name="Girolomoni L."/>
            <person name="Cosentino E."/>
            <person name="Cuine S."/>
            <person name="Li-Beisson Y."/>
            <person name="Delledonne M."/>
            <person name="Ballottari M."/>
        </authorList>
    </citation>
    <scope>NUCLEOTIDE SEQUENCE</scope>
    <source>
        <strain evidence="16">211/11P</strain>
        <tissue evidence="16">Whole cell</tissue>
    </source>
</reference>
<dbReference type="AlphaFoldDB" id="A0A9D4YV60"/>
<dbReference type="PANTHER" id="PTHR42833:SF4">
    <property type="entry name" value="URIDYLATE KINASE PUMPKIN, CHLOROPLASTIC"/>
    <property type="match status" value="1"/>
</dbReference>
<feature type="compositionally biased region" description="Low complexity" evidence="14">
    <location>
        <begin position="240"/>
        <end position="260"/>
    </location>
</feature>
<feature type="region of interest" description="Disordered" evidence="14">
    <location>
        <begin position="239"/>
        <end position="277"/>
    </location>
</feature>
<dbReference type="InterPro" id="IPR015963">
    <property type="entry name" value="Uridylate_kinase_bac"/>
</dbReference>
<dbReference type="Pfam" id="PF00696">
    <property type="entry name" value="AA_kinase"/>
    <property type="match status" value="1"/>
</dbReference>
<evidence type="ECO:0000256" key="3">
    <source>
        <dbReference type="ARBA" id="ARBA00007614"/>
    </source>
</evidence>
<gene>
    <name evidence="16" type="ORF">D9Q98_006395</name>
</gene>
<dbReference type="EC" id="2.7.4.22" evidence="4"/>
<dbReference type="CDD" id="cd04254">
    <property type="entry name" value="AAK_UMPK-PyrH-Ec"/>
    <property type="match status" value="1"/>
</dbReference>
<evidence type="ECO:0000313" key="16">
    <source>
        <dbReference type="EMBL" id="KAI3428009.1"/>
    </source>
</evidence>
<evidence type="ECO:0000256" key="2">
    <source>
        <dbReference type="ARBA" id="ARBA00004791"/>
    </source>
</evidence>
<reference evidence="16" key="1">
    <citation type="journal article" date="2019" name="Plant J.">
        <title>Chlorella vulgaris genome assembly and annotation reveals the molecular basis for metabolic acclimation to high light conditions.</title>
        <authorList>
            <person name="Cecchin M."/>
            <person name="Marcolungo L."/>
            <person name="Rossato M."/>
            <person name="Girolomoni L."/>
            <person name="Cosentino E."/>
            <person name="Cuine S."/>
            <person name="Li-Beisson Y."/>
            <person name="Delledonne M."/>
            <person name="Ballottari M."/>
        </authorList>
    </citation>
    <scope>NUCLEOTIDE SEQUENCE</scope>
    <source>
        <strain evidence="16">211/11P</strain>
    </source>
</reference>
<dbReference type="NCBIfam" id="TIGR02075">
    <property type="entry name" value="pyrH_bact"/>
    <property type="match status" value="1"/>
</dbReference>
<dbReference type="EMBL" id="SIDB01000009">
    <property type="protein sequence ID" value="KAI3428009.1"/>
    <property type="molecule type" value="Genomic_DNA"/>
</dbReference>
<keyword evidence="17" id="KW-1185">Reference proteome</keyword>
<evidence type="ECO:0000256" key="5">
    <source>
        <dbReference type="ARBA" id="ARBA00016403"/>
    </source>
</evidence>
<keyword evidence="11" id="KW-0665">Pyrimidine biosynthesis</keyword>
<dbReference type="GO" id="GO:0006225">
    <property type="term" value="P:UDP biosynthetic process"/>
    <property type="evidence" value="ECO:0007669"/>
    <property type="project" value="TreeGrafter"/>
</dbReference>
<dbReference type="OrthoDB" id="409889at2759"/>
<name>A0A9D4YV60_CHLVU</name>
<feature type="domain" description="Aspartate/glutamate/uridylate kinase" evidence="15">
    <location>
        <begin position="13"/>
        <end position="220"/>
    </location>
</feature>
<evidence type="ECO:0000256" key="6">
    <source>
        <dbReference type="ARBA" id="ARBA00022490"/>
    </source>
</evidence>
<accession>A0A9D4YV60</accession>
<dbReference type="InterPro" id="IPR036393">
    <property type="entry name" value="AceGlu_kinase-like_sf"/>
</dbReference>
<evidence type="ECO:0000256" key="7">
    <source>
        <dbReference type="ARBA" id="ARBA00022679"/>
    </source>
</evidence>
<dbReference type="PANTHER" id="PTHR42833">
    <property type="entry name" value="URIDYLATE KINASE"/>
    <property type="match status" value="1"/>
</dbReference>
<evidence type="ECO:0000256" key="1">
    <source>
        <dbReference type="ARBA" id="ARBA00004496"/>
    </source>
</evidence>
<keyword evidence="6" id="KW-0963">Cytoplasm</keyword>
<dbReference type="InterPro" id="IPR011817">
    <property type="entry name" value="Uridylate_kinase"/>
</dbReference>
<keyword evidence="9" id="KW-0418">Kinase</keyword>
<dbReference type="Gene3D" id="3.40.1160.10">
    <property type="entry name" value="Acetylglutamate kinase-like"/>
    <property type="match status" value="1"/>
</dbReference>
<dbReference type="Proteomes" id="UP001055712">
    <property type="component" value="Unassembled WGS sequence"/>
</dbReference>
<evidence type="ECO:0000256" key="4">
    <source>
        <dbReference type="ARBA" id="ARBA00012899"/>
    </source>
</evidence>
<dbReference type="InterPro" id="IPR001048">
    <property type="entry name" value="Asp/Glu/Uridylate_kinase"/>
</dbReference>
<evidence type="ECO:0000256" key="8">
    <source>
        <dbReference type="ARBA" id="ARBA00022741"/>
    </source>
</evidence>
<sequence length="277" mass="29669">MDRVFETKLKYSRVMLKVSGEALEGAQGFGIDPTVLQSIASEVAAAASEGVQIAIVVGGGNFFRGVDRWAGLDRASADYVGMLATVMNAICLQSALEALGVQTRVQTAIEMQEIAEPYIRRRAIRHLEHGRVVIFGAGTGNPFFTTDTAAALRAAEINADAFFKATKVDGVYDCDPVKNPGAVLHRHLSFRDVLERELHVMDETAITLCKENEIPVIVFNQTKPGNVLRAILGDQDVGTSISGSNGSNGSSSKQAAPEAAAEAENESEAEWEAEWSA</sequence>
<protein>
    <recommendedName>
        <fullName evidence="5">Uridylate kinase</fullName>
        <ecNumber evidence="4">2.7.4.22</ecNumber>
    </recommendedName>
    <alternativeName>
        <fullName evidence="12">Uridine monophosphate kinase</fullName>
    </alternativeName>
</protein>
<evidence type="ECO:0000313" key="17">
    <source>
        <dbReference type="Proteomes" id="UP001055712"/>
    </source>
</evidence>
<evidence type="ECO:0000256" key="11">
    <source>
        <dbReference type="ARBA" id="ARBA00022975"/>
    </source>
</evidence>
<evidence type="ECO:0000256" key="13">
    <source>
        <dbReference type="ARBA" id="ARBA00047767"/>
    </source>
</evidence>
<proteinExistence type="inferred from homology"/>
<comment type="similarity">
    <text evidence="3">Belongs to the UMP kinase family.</text>
</comment>
<comment type="catalytic activity">
    <reaction evidence="13">
        <text>UMP + ATP = UDP + ADP</text>
        <dbReference type="Rhea" id="RHEA:24400"/>
        <dbReference type="ChEBI" id="CHEBI:30616"/>
        <dbReference type="ChEBI" id="CHEBI:57865"/>
        <dbReference type="ChEBI" id="CHEBI:58223"/>
        <dbReference type="ChEBI" id="CHEBI:456216"/>
        <dbReference type="EC" id="2.7.4.22"/>
    </reaction>
</comment>
<keyword evidence="10" id="KW-0067">ATP-binding</keyword>
<evidence type="ECO:0000259" key="15">
    <source>
        <dbReference type="Pfam" id="PF00696"/>
    </source>
</evidence>
<evidence type="ECO:0000256" key="9">
    <source>
        <dbReference type="ARBA" id="ARBA00022777"/>
    </source>
</evidence>
<dbReference type="HAMAP" id="MF_01220_B">
    <property type="entry name" value="PyrH_B"/>
    <property type="match status" value="1"/>
</dbReference>
<keyword evidence="8" id="KW-0547">Nucleotide-binding</keyword>
<comment type="pathway">
    <text evidence="2">Pyrimidine metabolism; CTP biosynthesis via de novo pathway; UDP from UMP (UMPK route): step 1/1.</text>
</comment>
<evidence type="ECO:0000256" key="14">
    <source>
        <dbReference type="SAM" id="MobiDB-lite"/>
    </source>
</evidence>
<dbReference type="GO" id="GO:0005737">
    <property type="term" value="C:cytoplasm"/>
    <property type="evidence" value="ECO:0007669"/>
    <property type="project" value="UniProtKB-SubCell"/>
</dbReference>
<evidence type="ECO:0000256" key="10">
    <source>
        <dbReference type="ARBA" id="ARBA00022840"/>
    </source>
</evidence>
<dbReference type="PIRSF" id="PIRSF005650">
    <property type="entry name" value="Uridylate_kin"/>
    <property type="match status" value="1"/>
</dbReference>